<dbReference type="SUPFAM" id="SSF49503">
    <property type="entry name" value="Cupredoxins"/>
    <property type="match status" value="1"/>
</dbReference>
<organism evidence="1 2">
    <name type="scientific">Rhinocladiella mackenziei CBS 650.93</name>
    <dbReference type="NCBI Taxonomy" id="1442369"/>
    <lineage>
        <taxon>Eukaryota</taxon>
        <taxon>Fungi</taxon>
        <taxon>Dikarya</taxon>
        <taxon>Ascomycota</taxon>
        <taxon>Pezizomycotina</taxon>
        <taxon>Eurotiomycetes</taxon>
        <taxon>Chaetothyriomycetidae</taxon>
        <taxon>Chaetothyriales</taxon>
        <taxon>Herpotrichiellaceae</taxon>
        <taxon>Rhinocladiella</taxon>
    </lineage>
</organism>
<evidence type="ECO:0000313" key="2">
    <source>
        <dbReference type="Proteomes" id="UP000053617"/>
    </source>
</evidence>
<dbReference type="VEuPathDB" id="FungiDB:Z518_02694"/>
<evidence type="ECO:0000313" key="1">
    <source>
        <dbReference type="EMBL" id="KIX08039.1"/>
    </source>
</evidence>
<sequence>MGPKRNASPSPPPFRPNYYENISVHGMRRVVISGPALVKHDADFIPDIVLRASVETIQLNCHSRLSTLLNGSYPAPPIYLGPDQTTWIRVYNDADVNTTMGD</sequence>
<dbReference type="RefSeq" id="XP_013275175.1">
    <property type="nucleotide sequence ID" value="XM_013419721.1"/>
</dbReference>
<keyword evidence="2" id="KW-1185">Reference proteome</keyword>
<evidence type="ECO:0008006" key="3">
    <source>
        <dbReference type="Google" id="ProtNLM"/>
    </source>
</evidence>
<dbReference type="EMBL" id="KN847476">
    <property type="protein sequence ID" value="KIX08039.1"/>
    <property type="molecule type" value="Genomic_DNA"/>
</dbReference>
<protein>
    <recommendedName>
        <fullName evidence="3">Plastocyanin-like domain-containing protein</fullName>
    </recommendedName>
</protein>
<dbReference type="Proteomes" id="UP000053617">
    <property type="component" value="Unassembled WGS sequence"/>
</dbReference>
<dbReference type="GeneID" id="25290765"/>
<dbReference type="AlphaFoldDB" id="A0A0D2IQ83"/>
<dbReference type="OrthoDB" id="2121828at2759"/>
<accession>A0A0D2IQ83</accession>
<name>A0A0D2IQ83_9EURO</name>
<dbReference type="InterPro" id="IPR008972">
    <property type="entry name" value="Cupredoxin"/>
</dbReference>
<reference evidence="1 2" key="1">
    <citation type="submission" date="2015-01" db="EMBL/GenBank/DDBJ databases">
        <title>The Genome Sequence of Rhinocladiella mackenzie CBS 650.93.</title>
        <authorList>
            <consortium name="The Broad Institute Genomics Platform"/>
            <person name="Cuomo C."/>
            <person name="de Hoog S."/>
            <person name="Gorbushina A."/>
            <person name="Stielow B."/>
            <person name="Teixiera M."/>
            <person name="Abouelleil A."/>
            <person name="Chapman S.B."/>
            <person name="Priest M."/>
            <person name="Young S.K."/>
            <person name="Wortman J."/>
            <person name="Nusbaum C."/>
            <person name="Birren B."/>
        </authorList>
    </citation>
    <scope>NUCLEOTIDE SEQUENCE [LARGE SCALE GENOMIC DNA]</scope>
    <source>
        <strain evidence="1 2">CBS 650.93</strain>
    </source>
</reference>
<proteinExistence type="predicted"/>
<dbReference type="HOGENOM" id="CLU_2279017_0_0_1"/>
<dbReference type="STRING" id="1442369.A0A0D2IQ83"/>
<gene>
    <name evidence="1" type="ORF">Z518_02694</name>
</gene>